<dbReference type="GO" id="GO:0005829">
    <property type="term" value="C:cytosol"/>
    <property type="evidence" value="ECO:0000318"/>
    <property type="project" value="GO_Central"/>
</dbReference>
<dbReference type="VEuPathDB" id="TrichDB:TVAG_170300"/>
<dbReference type="GO" id="GO:0005634">
    <property type="term" value="C:nucleus"/>
    <property type="evidence" value="ECO:0000318"/>
    <property type="project" value="GO_Central"/>
</dbReference>
<dbReference type="PROSITE" id="PS00973">
    <property type="entry name" value="USP_2"/>
    <property type="match status" value="1"/>
</dbReference>
<dbReference type="OrthoDB" id="289038at2759"/>
<dbReference type="PROSITE" id="PS50235">
    <property type="entry name" value="USP_3"/>
    <property type="match status" value="1"/>
</dbReference>
<dbReference type="GO" id="GO:0016579">
    <property type="term" value="P:protein deubiquitination"/>
    <property type="evidence" value="ECO:0007669"/>
    <property type="project" value="InterPro"/>
</dbReference>
<dbReference type="InterPro" id="IPR001394">
    <property type="entry name" value="Peptidase_C19_UCH"/>
</dbReference>
<dbReference type="GO" id="GO:0031647">
    <property type="term" value="P:regulation of protein stability"/>
    <property type="evidence" value="ECO:0000318"/>
    <property type="project" value="GO_Central"/>
</dbReference>
<keyword evidence="3" id="KW-1185">Reference proteome</keyword>
<evidence type="ECO:0000313" key="3">
    <source>
        <dbReference type="Proteomes" id="UP000001542"/>
    </source>
</evidence>
<organism evidence="2 3">
    <name type="scientific">Trichomonas vaginalis (strain ATCC PRA-98 / G3)</name>
    <dbReference type="NCBI Taxonomy" id="412133"/>
    <lineage>
        <taxon>Eukaryota</taxon>
        <taxon>Metamonada</taxon>
        <taxon>Parabasalia</taxon>
        <taxon>Trichomonadida</taxon>
        <taxon>Trichomonadidae</taxon>
        <taxon>Trichomonas</taxon>
    </lineage>
</organism>
<dbReference type="SUPFAM" id="SSF54001">
    <property type="entry name" value="Cysteine proteinases"/>
    <property type="match status" value="1"/>
</dbReference>
<dbReference type="Gene3D" id="3.90.70.10">
    <property type="entry name" value="Cysteine proteinases"/>
    <property type="match status" value="1"/>
</dbReference>
<accession>A2DPH2</accession>
<reference evidence="2" key="2">
    <citation type="journal article" date="2007" name="Science">
        <title>Draft genome sequence of the sexually transmitted pathogen Trichomonas vaginalis.</title>
        <authorList>
            <person name="Carlton J.M."/>
            <person name="Hirt R.P."/>
            <person name="Silva J.C."/>
            <person name="Delcher A.L."/>
            <person name="Schatz M."/>
            <person name="Zhao Q."/>
            <person name="Wortman J.R."/>
            <person name="Bidwell S.L."/>
            <person name="Alsmark U.C.M."/>
            <person name="Besteiro S."/>
            <person name="Sicheritz-Ponten T."/>
            <person name="Noel C.J."/>
            <person name="Dacks J.B."/>
            <person name="Foster P.G."/>
            <person name="Simillion C."/>
            <person name="Van de Peer Y."/>
            <person name="Miranda-Saavedra D."/>
            <person name="Barton G.J."/>
            <person name="Westrop G.D."/>
            <person name="Mueller S."/>
            <person name="Dessi D."/>
            <person name="Fiori P.L."/>
            <person name="Ren Q."/>
            <person name="Paulsen I."/>
            <person name="Zhang H."/>
            <person name="Bastida-Corcuera F.D."/>
            <person name="Simoes-Barbosa A."/>
            <person name="Brown M.T."/>
            <person name="Hayes R.D."/>
            <person name="Mukherjee M."/>
            <person name="Okumura C.Y."/>
            <person name="Schneider R."/>
            <person name="Smith A.J."/>
            <person name="Vanacova S."/>
            <person name="Villalvazo M."/>
            <person name="Haas B.J."/>
            <person name="Pertea M."/>
            <person name="Feldblyum T.V."/>
            <person name="Utterback T.R."/>
            <person name="Shu C.L."/>
            <person name="Osoegawa K."/>
            <person name="de Jong P.J."/>
            <person name="Hrdy I."/>
            <person name="Horvathova L."/>
            <person name="Zubacova Z."/>
            <person name="Dolezal P."/>
            <person name="Malik S.B."/>
            <person name="Logsdon J.M. Jr."/>
            <person name="Henze K."/>
            <person name="Gupta A."/>
            <person name="Wang C.C."/>
            <person name="Dunne R.L."/>
            <person name="Upcroft J.A."/>
            <person name="Upcroft P."/>
            <person name="White O."/>
            <person name="Salzberg S.L."/>
            <person name="Tang P."/>
            <person name="Chiu C.-H."/>
            <person name="Lee Y.-S."/>
            <person name="Embley T.M."/>
            <person name="Coombs G.H."/>
            <person name="Mottram J.C."/>
            <person name="Tachezy J."/>
            <person name="Fraser-Liggett C.M."/>
            <person name="Johnson P.J."/>
        </authorList>
    </citation>
    <scope>NUCLEOTIDE SEQUENCE [LARGE SCALE GENOMIC DNA]</scope>
    <source>
        <strain evidence="2">G3</strain>
    </source>
</reference>
<dbReference type="SMR" id="A2DPH2"/>
<evidence type="ECO:0000259" key="1">
    <source>
        <dbReference type="PROSITE" id="PS50235"/>
    </source>
</evidence>
<dbReference type="Pfam" id="PF00443">
    <property type="entry name" value="UCH"/>
    <property type="match status" value="1"/>
</dbReference>
<dbReference type="PROSITE" id="PS00972">
    <property type="entry name" value="USP_1"/>
    <property type="match status" value="1"/>
</dbReference>
<dbReference type="EMBL" id="DS113227">
    <property type="protein sequence ID" value="EAY17716.1"/>
    <property type="molecule type" value="Genomic_DNA"/>
</dbReference>
<dbReference type="PANTHER" id="PTHR24006">
    <property type="entry name" value="UBIQUITIN CARBOXYL-TERMINAL HYDROLASE"/>
    <property type="match status" value="1"/>
</dbReference>
<dbReference type="KEGG" id="tva:4775734"/>
<dbReference type="GO" id="GO:0004843">
    <property type="term" value="F:cysteine-type deubiquitinase activity"/>
    <property type="evidence" value="ECO:0000318"/>
    <property type="project" value="GO_Central"/>
</dbReference>
<proteinExistence type="predicted"/>
<reference evidence="2" key="1">
    <citation type="submission" date="2006-10" db="EMBL/GenBank/DDBJ databases">
        <authorList>
            <person name="Amadeo P."/>
            <person name="Zhao Q."/>
            <person name="Wortman J."/>
            <person name="Fraser-Liggett C."/>
            <person name="Carlton J."/>
        </authorList>
    </citation>
    <scope>NUCLEOTIDE SEQUENCE</scope>
    <source>
        <strain evidence="2">G3</strain>
    </source>
</reference>
<dbReference type="STRING" id="5722.A2DPH2"/>
<dbReference type="eggNOG" id="KOG1863">
    <property type="taxonomic scope" value="Eukaryota"/>
</dbReference>
<dbReference type="Proteomes" id="UP000001542">
    <property type="component" value="Unassembled WGS sequence"/>
</dbReference>
<dbReference type="InterPro" id="IPR028889">
    <property type="entry name" value="USP"/>
</dbReference>
<dbReference type="InterPro" id="IPR050164">
    <property type="entry name" value="Peptidase_C19"/>
</dbReference>
<keyword evidence="2" id="KW-0378">Hydrolase</keyword>
<dbReference type="InterPro" id="IPR018200">
    <property type="entry name" value="USP_CS"/>
</dbReference>
<evidence type="ECO:0000313" key="2">
    <source>
        <dbReference type="EMBL" id="EAY17716.1"/>
    </source>
</evidence>
<dbReference type="InParanoid" id="A2DPH2"/>
<sequence length="1975" mass="229989">MILEKNQFDLPITGKENALFKEIYFKIIPKMRKYGQMSEDLQNKFIKFFDLLIKVGLTGLNKNSNERIQILTQLAFDQNCQTFNNNKEAHLDEKILELFKNNKIYDTFLEFLDKDDATISACFALSQVFISLQIYFTDFDIVKAFNKLFDAIVRAGKKNARLFVTSEVSKFKDIISQHFYNSNLCCRMMDIYAVLASCEIFDRQLYGYQMIQKNLENPMTQDYSLNWFSNESNLEILKRQELHPQIMPILATIISILEKENLLPFHIITELWNQNNVIHSSDLDSFYKMFLIIGESIQSKNFSEYISLVTSPDNKTSQWFNFIINLAVVFGKREDGNDPFNDLRSYICKFAFDDNSDFNDQAKHGLVLVLKYHITFDKIIDISKVLIENLPNECFYIMQKIIENVNITDMKLIMELLHMAFDQIMKTKNRKQIYEFLVSFCTKFDVYFDKDLCKLVFDKDQDSHYYDFLSKLIENALIDTSILVSFIMEQKNINFCSSFVSLLKKIVLSDIPEEGIDEYPIPHEELLWKFVKINSDQQNEIAEFLVKCYMRNDLRKISNNEMIDTFLEKWISENPELTDKMMINLLHLFITICEKKVDYEDFDLKPHLYEISPKVEIEVSFQKQTMKLIVSSRISISALTKRVCQSYGDYHYSFQLKMENSVLNPNKILSDYKLTSPVKMTLVQTNEQMKTRSAREYDELPSNVIYESHYEIVEKMIELIKNDDEEAKKLLDDLPTYKNTLEQINNIEDDEIFDYSGFLPLHHPLYFMYNFETLISSDKWPKMTHNGGFLYIIGCIEDSDNNICENIINFISKKFSKRKKNKYSQQILTSCLIRIANQFEDSEELLGPIFTMLSDLVNLNEEIQFPHDFDEIVSMILESDNSNIIENSQVFLNNKVPISQDIIIHSLRDAGHETKGQIYEILVQHLTDFDENLFEEIVKTLKGKKVTYLKPCLLCLKSLVQMEDMDENYKDIVCEMLIDKYLRLDSDRSDGYFKLVCSILSIINNERLNEHIDDIFQNSKSIRNWDTSGDIETKHKNGAGLINLGATCFFNSTLQQFYAIPQIRKSVIEYEGDNLILKELKELFSKLYYSERQSQSTEKLINSWVGWDGQKLNPVIQQDACEFLQDLLDKLEKGLGVDFVHSLFKGTTTHYTEGINEKYESQKTESFLTLTVPVKGSTNINDSFEQMSAPEFFTGQNKIEAEGLGKIDARRYAKQTEIPQFLIMQLSRFEYNYQTWQRIKIDTPFIFPINLLVNNSKYKLCGVIVHMGTAEFGHYVSYVRDRFTQKWTYFNDDQVSEISENDVLQTSYGSNTRSAYLLFYDKEGIEYENDIEIDEEIKTEIDEDNNQIQISSLIYSTPFYCLMRDLMNDLTLEYFLKYFPFTKHTEKASVLGEGLIKKMATDDTIHDRLKDKFNTGEFTDGMIYSPNEKVREYTLMLIKEIGVSEMTWAGASNFFSVMAHIHAYPQGLYPFFDLLYLCLENDEILENAREDNWPYKIHALLTKRIPDYCLEKDKNINEYYESIDIMPLINVLDLLSQMEDQDIINYLTSIDFVCNVLFSKTSLRKFVAILETYVEDFTDYITHAIANNAPLERITNFTFLVQPEDTVHYLLNLVCQISISNWLATFCLLAKKRMHVDRFIDSLKDWINYLASEDGDERITAYYLIIFLCPHKMFQVNLPQFPLNLQIDASDVTFTPQEDKQLVDRCLSILDCIHYCSEDLFSKACEIYSDSPNSIIPLINAIMTLCHAAGDTRQSDLLKELLDKLRGYTHPFDTPVEMILNKLATFCNFVKVADDFVSPHLSSKDEKLAQAYAGGLAKHLLTEGISTKCALILLKMYINIPRSSIYQSIRELFTLVCLQQPNVVRTFLNTEELHPPSMNFVLFLAKTAEVQFSALKLLSQSLSLLDAVNANKIVADCIKYNNGDLIEEELRKIANCDYVKDEAKEAVLKLLNSEELHKEEPNLILETEEPKSPKN</sequence>
<name>A2DPH2_TRIV3</name>
<protein>
    <submittedName>
        <fullName evidence="2">Clan CA, family C19, ubiquitin hydrolase-like cysteine peptidase</fullName>
    </submittedName>
</protein>
<feature type="domain" description="USP" evidence="1">
    <location>
        <begin position="1039"/>
        <end position="1323"/>
    </location>
</feature>
<dbReference type="VEuPathDB" id="TrichDB:TVAGG3_0680570"/>
<dbReference type="RefSeq" id="XP_001329851.1">
    <property type="nucleotide sequence ID" value="XM_001329816.1"/>
</dbReference>
<dbReference type="FunFam" id="3.90.70.10:FF:000090">
    <property type="entry name" value="Clan CA, family C19, ubiquitin hydrolase-like cysteine peptidase"/>
    <property type="match status" value="1"/>
</dbReference>
<dbReference type="PANTHER" id="PTHR24006:SF827">
    <property type="entry name" value="UBIQUITIN CARBOXYL-TERMINAL HYDROLASE 34"/>
    <property type="match status" value="1"/>
</dbReference>
<gene>
    <name evidence="2" type="ORF">TVAG_170300</name>
</gene>
<dbReference type="InterPro" id="IPR038765">
    <property type="entry name" value="Papain-like_cys_pep_sf"/>
</dbReference>